<dbReference type="PANTHER" id="PTHR14226:SF29">
    <property type="entry name" value="NEUROPATHY TARGET ESTERASE SWS"/>
    <property type="match status" value="1"/>
</dbReference>
<feature type="active site" description="Nucleophile" evidence="4">
    <location>
        <position position="95"/>
    </location>
</feature>
<comment type="caution">
    <text evidence="7">The sequence shown here is derived from an EMBL/GenBank/DDBJ whole genome shotgun (WGS) entry which is preliminary data.</text>
</comment>
<feature type="short sequence motif" description="GXGXXG" evidence="4">
    <location>
        <begin position="66"/>
        <end position="71"/>
    </location>
</feature>
<dbReference type="RefSeq" id="WP_088383581.1">
    <property type="nucleotide sequence ID" value="NZ_NIOF01000002.1"/>
</dbReference>
<dbReference type="OrthoDB" id="5290098at2"/>
<evidence type="ECO:0000256" key="1">
    <source>
        <dbReference type="ARBA" id="ARBA00022801"/>
    </source>
</evidence>
<evidence type="ECO:0000313" key="8">
    <source>
        <dbReference type="Proteomes" id="UP000197468"/>
    </source>
</evidence>
<evidence type="ECO:0000313" key="7">
    <source>
        <dbReference type="EMBL" id="OWQ91882.1"/>
    </source>
</evidence>
<dbReference type="GO" id="GO:0016787">
    <property type="term" value="F:hydrolase activity"/>
    <property type="evidence" value="ECO:0007669"/>
    <property type="project" value="UniProtKB-UniRule"/>
</dbReference>
<dbReference type="InterPro" id="IPR050301">
    <property type="entry name" value="NTE"/>
</dbReference>
<keyword evidence="3 4" id="KW-0443">Lipid metabolism</keyword>
<dbReference type="PANTHER" id="PTHR14226">
    <property type="entry name" value="NEUROPATHY TARGET ESTERASE/SWISS CHEESE D.MELANOGASTER"/>
    <property type="match status" value="1"/>
</dbReference>
<feature type="short sequence motif" description="DGA/G" evidence="4">
    <location>
        <begin position="207"/>
        <end position="209"/>
    </location>
</feature>
<dbReference type="AlphaFoldDB" id="A0A246JH54"/>
<name>A0A246JH54_9BURK</name>
<keyword evidence="2 4" id="KW-0442">Lipid degradation</keyword>
<dbReference type="GO" id="GO:0016042">
    <property type="term" value="P:lipid catabolic process"/>
    <property type="evidence" value="ECO:0007669"/>
    <property type="project" value="UniProtKB-UniRule"/>
</dbReference>
<keyword evidence="1 4" id="KW-0378">Hydrolase</keyword>
<dbReference type="Gene3D" id="3.40.1090.10">
    <property type="entry name" value="Cytosolic phospholipase A2 catalytic domain"/>
    <property type="match status" value="2"/>
</dbReference>
<proteinExistence type="predicted"/>
<dbReference type="InterPro" id="IPR016035">
    <property type="entry name" value="Acyl_Trfase/lysoPLipase"/>
</dbReference>
<dbReference type="Pfam" id="PF01734">
    <property type="entry name" value="Patatin"/>
    <property type="match status" value="1"/>
</dbReference>
<evidence type="ECO:0000259" key="6">
    <source>
        <dbReference type="PROSITE" id="PS51635"/>
    </source>
</evidence>
<feature type="short sequence motif" description="GXSXG" evidence="4">
    <location>
        <begin position="93"/>
        <end position="97"/>
    </location>
</feature>
<dbReference type="SUPFAM" id="SSF52151">
    <property type="entry name" value="FabD/lysophospholipase-like"/>
    <property type="match status" value="1"/>
</dbReference>
<feature type="compositionally biased region" description="Low complexity" evidence="5">
    <location>
        <begin position="310"/>
        <end position="327"/>
    </location>
</feature>
<dbReference type="PROSITE" id="PS51257">
    <property type="entry name" value="PROKAR_LIPOPROTEIN"/>
    <property type="match status" value="1"/>
</dbReference>
<evidence type="ECO:0000256" key="5">
    <source>
        <dbReference type="SAM" id="MobiDB-lite"/>
    </source>
</evidence>
<organism evidence="7 8">
    <name type="scientific">Roseateles aquatilis</name>
    <dbReference type="NCBI Taxonomy" id="431061"/>
    <lineage>
        <taxon>Bacteria</taxon>
        <taxon>Pseudomonadati</taxon>
        <taxon>Pseudomonadota</taxon>
        <taxon>Betaproteobacteria</taxon>
        <taxon>Burkholderiales</taxon>
        <taxon>Sphaerotilaceae</taxon>
        <taxon>Roseateles</taxon>
    </lineage>
</organism>
<dbReference type="EMBL" id="NIOF01000002">
    <property type="protein sequence ID" value="OWQ91882.1"/>
    <property type="molecule type" value="Genomic_DNA"/>
</dbReference>
<accession>A0A246JH54</accession>
<feature type="region of interest" description="Disordered" evidence="5">
    <location>
        <begin position="310"/>
        <end position="370"/>
    </location>
</feature>
<protein>
    <recommendedName>
        <fullName evidence="6">PNPLA domain-containing protein</fullName>
    </recommendedName>
</protein>
<reference evidence="7 8" key="1">
    <citation type="journal article" date="2008" name="Int. J. Syst. Evol. Microbiol.">
        <title>Description of Roseateles aquatilis sp. nov. and Roseateles terrae sp. nov., in the class Betaproteobacteria, and emended description of the genus Roseateles.</title>
        <authorList>
            <person name="Gomila M."/>
            <person name="Bowien B."/>
            <person name="Falsen E."/>
            <person name="Moore E.R."/>
            <person name="Lalucat J."/>
        </authorList>
    </citation>
    <scope>NUCLEOTIDE SEQUENCE [LARGE SCALE GENOMIC DNA]</scope>
    <source>
        <strain evidence="7 8">CCUG 48205</strain>
    </source>
</reference>
<dbReference type="PROSITE" id="PS51635">
    <property type="entry name" value="PNPLA"/>
    <property type="match status" value="1"/>
</dbReference>
<keyword evidence="8" id="KW-1185">Reference proteome</keyword>
<evidence type="ECO:0000256" key="2">
    <source>
        <dbReference type="ARBA" id="ARBA00022963"/>
    </source>
</evidence>
<feature type="domain" description="PNPLA" evidence="6">
    <location>
        <begin position="62"/>
        <end position="220"/>
    </location>
</feature>
<feature type="active site" description="Proton acceptor" evidence="4">
    <location>
        <position position="207"/>
    </location>
</feature>
<dbReference type="Proteomes" id="UP000197468">
    <property type="component" value="Unassembled WGS sequence"/>
</dbReference>
<evidence type="ECO:0000256" key="3">
    <source>
        <dbReference type="ARBA" id="ARBA00023098"/>
    </source>
</evidence>
<evidence type="ECO:0000256" key="4">
    <source>
        <dbReference type="PROSITE-ProRule" id="PRU01161"/>
    </source>
</evidence>
<sequence>MKPLKPLHLASAALILFAVTWISGCATRAAPRPIEITPRFLPDVERSARPHKPGQDAPTIALVLGGGGLRGFAHLGVIRALEESGIQPDIVVGTSAGAVVGAAYASGLSPNEIETIARNVKLSSLIDLTVSASGLMRGDNIARWIDTVTSGKRIEAFPRRFGAVATDLRSGQAVLLDNGSPGVAVQASAAVPGVNVPVAYPGGHFVDGGITSLVPVRFARAMGADVVIAVDVYCADSGGDGMGAASVLLRVMRTQSCLIAAPEMAEADVLIAPKIHVSSLSAQDEQEKAIWTGYRAALAALSGIKSRMKAPSPAAREESASSLVSRSNSERTPRRSPPPPATFQGTSRADICPSDADSPPNRCRPSASAT</sequence>
<dbReference type="InterPro" id="IPR002641">
    <property type="entry name" value="PNPLA_dom"/>
</dbReference>
<gene>
    <name evidence="7" type="ORF">CDN99_05795</name>
</gene>